<feature type="transmembrane region" description="Helical" evidence="1">
    <location>
        <begin position="126"/>
        <end position="146"/>
    </location>
</feature>
<proteinExistence type="predicted"/>
<dbReference type="Pfam" id="PF04235">
    <property type="entry name" value="DUF418"/>
    <property type="match status" value="1"/>
</dbReference>
<evidence type="ECO:0000313" key="7">
    <source>
        <dbReference type="Proteomes" id="UP000251670"/>
    </source>
</evidence>
<evidence type="ECO:0000259" key="3">
    <source>
        <dbReference type="Pfam" id="PF07786"/>
    </source>
</evidence>
<feature type="domain" description="DUF418" evidence="2">
    <location>
        <begin position="248"/>
        <end position="358"/>
    </location>
</feature>
<dbReference type="RefSeq" id="WP_089733729.1">
    <property type="nucleotide sequence ID" value="NZ_FNEG01000001.1"/>
</dbReference>
<reference evidence="4 6" key="1">
    <citation type="submission" date="2016-10" db="EMBL/GenBank/DDBJ databases">
        <authorList>
            <person name="Varghese N."/>
            <person name="Submissions S."/>
        </authorList>
    </citation>
    <scope>NUCLEOTIDE SEQUENCE [LARGE SCALE GENOMIC DNA]</scope>
    <source>
        <strain evidence="4 6">DSM 19299</strain>
    </source>
</reference>
<feature type="transmembrane region" description="Helical" evidence="1">
    <location>
        <begin position="82"/>
        <end position="99"/>
    </location>
</feature>
<dbReference type="AlphaFoldDB" id="A0A2X2WYP8"/>
<feature type="transmembrane region" description="Helical" evidence="1">
    <location>
        <begin position="323"/>
        <end position="342"/>
    </location>
</feature>
<keyword evidence="1" id="KW-0812">Transmembrane</keyword>
<dbReference type="Pfam" id="PF07786">
    <property type="entry name" value="HGSNAT_cat"/>
    <property type="match status" value="1"/>
</dbReference>
<organism evidence="5 7">
    <name type="scientific">Chryseobacterium jejuense</name>
    <dbReference type="NCBI Taxonomy" id="445960"/>
    <lineage>
        <taxon>Bacteria</taxon>
        <taxon>Pseudomonadati</taxon>
        <taxon>Bacteroidota</taxon>
        <taxon>Flavobacteriia</taxon>
        <taxon>Flavobacteriales</taxon>
        <taxon>Weeksellaceae</taxon>
        <taxon>Chryseobacterium group</taxon>
        <taxon>Chryseobacterium</taxon>
    </lineage>
</organism>
<evidence type="ECO:0000313" key="5">
    <source>
        <dbReference type="EMBL" id="SQB44707.1"/>
    </source>
</evidence>
<dbReference type="InterPro" id="IPR012429">
    <property type="entry name" value="HGSNAT_cat"/>
</dbReference>
<dbReference type="InterPro" id="IPR007349">
    <property type="entry name" value="DUF418"/>
</dbReference>
<gene>
    <name evidence="5" type="ORF">NCTC13492_02553</name>
    <name evidence="4" type="ORF">SAMN05421542_0779</name>
</gene>
<protein>
    <submittedName>
        <fullName evidence="5">Predicted membrane protein</fullName>
    </submittedName>
    <submittedName>
        <fullName evidence="4">Uncharacterized membrane protein YeiB</fullName>
    </submittedName>
</protein>
<feature type="transmembrane region" description="Helical" evidence="1">
    <location>
        <begin position="178"/>
        <end position="196"/>
    </location>
</feature>
<dbReference type="PANTHER" id="PTHR30590:SF3">
    <property type="entry name" value="HYPOTHETICAL MEMBRANE SPANNING PROTEIN"/>
    <property type="match status" value="1"/>
</dbReference>
<reference evidence="5 7" key="2">
    <citation type="submission" date="2018-06" db="EMBL/GenBank/DDBJ databases">
        <authorList>
            <consortium name="Pathogen Informatics"/>
            <person name="Doyle S."/>
        </authorList>
    </citation>
    <scope>NUCLEOTIDE SEQUENCE [LARGE SCALE GENOMIC DNA]</scope>
    <source>
        <strain evidence="5 7">NCTC13492</strain>
    </source>
</reference>
<sequence length="359" mass="41483">MKKRIIGFDLARAYAIFGMFIVNFNMVFGSHDDSSLLGKFLVLFSGHSSTVFVILAGMGVALMTNRLPEYTPEDRKRLRYTILKRAAFLFIFGMLFCLWWPADILHLYGGYMSIGALLVFMDKKYYLIAAAIVMVIFHLLLLMIPFETGWDLVTLEYSDFWTISGFIRNTFYNGWNPIFPWFAYFAIGLYLGRLDWNLKQTQKKIFITGLILYLLVEGIRYGSSFMNLSTETREFIYADYIPPVLPFLLNTIGFGMMLITGFMVISQYISEKSWAIDLARTGQMTLTHYVSHLSIGLIVLALFQGKNYSEVMDGKNMLEPLYILLYSVVFFLLSMYFSKIWGKKFKQGPLEMLMRKITG</sequence>
<dbReference type="EMBL" id="FNEG01000001">
    <property type="protein sequence ID" value="SDI30533.1"/>
    <property type="molecule type" value="Genomic_DNA"/>
</dbReference>
<dbReference type="STRING" id="445960.SAMN05421542_0779"/>
<dbReference type="Proteomes" id="UP000199426">
    <property type="component" value="Unassembled WGS sequence"/>
</dbReference>
<feature type="transmembrane region" description="Helical" evidence="1">
    <location>
        <begin position="40"/>
        <end position="62"/>
    </location>
</feature>
<dbReference type="Proteomes" id="UP000251670">
    <property type="component" value="Unassembled WGS sequence"/>
</dbReference>
<feature type="transmembrane region" description="Helical" evidence="1">
    <location>
        <begin position="243"/>
        <end position="265"/>
    </location>
</feature>
<dbReference type="OrthoDB" id="9807744at2"/>
<feature type="transmembrane region" description="Helical" evidence="1">
    <location>
        <begin position="286"/>
        <end position="303"/>
    </location>
</feature>
<keyword evidence="1" id="KW-1133">Transmembrane helix</keyword>
<evidence type="ECO:0000256" key="1">
    <source>
        <dbReference type="SAM" id="Phobius"/>
    </source>
</evidence>
<accession>A0A2X2WYP8</accession>
<feature type="domain" description="Heparan-alpha-glucosaminide N-acetyltransferase catalytic" evidence="3">
    <location>
        <begin position="4"/>
        <end position="202"/>
    </location>
</feature>
<feature type="transmembrane region" description="Helical" evidence="1">
    <location>
        <begin position="105"/>
        <end position="121"/>
    </location>
</feature>
<keyword evidence="1" id="KW-0472">Membrane</keyword>
<evidence type="ECO:0000313" key="4">
    <source>
        <dbReference type="EMBL" id="SDI30533.1"/>
    </source>
</evidence>
<feature type="transmembrane region" description="Helical" evidence="1">
    <location>
        <begin position="12"/>
        <end position="28"/>
    </location>
</feature>
<dbReference type="InterPro" id="IPR052529">
    <property type="entry name" value="Bact_Transport_Assoc"/>
</dbReference>
<evidence type="ECO:0000259" key="2">
    <source>
        <dbReference type="Pfam" id="PF04235"/>
    </source>
</evidence>
<dbReference type="PANTHER" id="PTHR30590">
    <property type="entry name" value="INNER MEMBRANE PROTEIN"/>
    <property type="match status" value="1"/>
</dbReference>
<name>A0A2X2WYP8_CHRJE</name>
<feature type="transmembrane region" description="Helical" evidence="1">
    <location>
        <begin position="205"/>
        <end position="223"/>
    </location>
</feature>
<dbReference type="EMBL" id="UAWB01000005">
    <property type="protein sequence ID" value="SQB44707.1"/>
    <property type="molecule type" value="Genomic_DNA"/>
</dbReference>
<evidence type="ECO:0000313" key="6">
    <source>
        <dbReference type="Proteomes" id="UP000199426"/>
    </source>
</evidence>
<keyword evidence="6" id="KW-1185">Reference proteome</keyword>